<dbReference type="InterPro" id="IPR012677">
    <property type="entry name" value="Nucleotide-bd_a/b_plait_sf"/>
</dbReference>
<sequence>MGPGGGGGGARPLQKLPDELHQTVEVSWDPGQATHTAGSLQDMFSQFGRVDRVMLHPDPGISSVLVVYQNKVGSQRALKAEFSSVTVRRPGANAFSLFRNSKERNN</sequence>
<dbReference type="GO" id="GO:0003676">
    <property type="term" value="F:nucleic acid binding"/>
    <property type="evidence" value="ECO:0007669"/>
    <property type="project" value="InterPro"/>
</dbReference>
<dbReference type="AlphaFoldDB" id="A0A7S4DAT7"/>
<dbReference type="Gene3D" id="3.30.70.330">
    <property type="match status" value="1"/>
</dbReference>
<organism evidence="1">
    <name type="scientific">Heterosigma akashiwo</name>
    <name type="common">Chromophytic alga</name>
    <name type="synonym">Heterosigma carterae</name>
    <dbReference type="NCBI Taxonomy" id="2829"/>
    <lineage>
        <taxon>Eukaryota</taxon>
        <taxon>Sar</taxon>
        <taxon>Stramenopiles</taxon>
        <taxon>Ochrophyta</taxon>
        <taxon>Raphidophyceae</taxon>
        <taxon>Chattonellales</taxon>
        <taxon>Chattonellaceae</taxon>
        <taxon>Heterosigma</taxon>
    </lineage>
</organism>
<dbReference type="InterPro" id="IPR035979">
    <property type="entry name" value="RBD_domain_sf"/>
</dbReference>
<name>A0A7S4DAT7_HETAK</name>
<evidence type="ECO:0008006" key="2">
    <source>
        <dbReference type="Google" id="ProtNLM"/>
    </source>
</evidence>
<reference evidence="1" key="1">
    <citation type="submission" date="2021-01" db="EMBL/GenBank/DDBJ databases">
        <authorList>
            <person name="Corre E."/>
            <person name="Pelletier E."/>
            <person name="Niang G."/>
            <person name="Scheremetjew M."/>
            <person name="Finn R."/>
            <person name="Kale V."/>
            <person name="Holt S."/>
            <person name="Cochrane G."/>
            <person name="Meng A."/>
            <person name="Brown T."/>
            <person name="Cohen L."/>
        </authorList>
    </citation>
    <scope>NUCLEOTIDE SEQUENCE</scope>
    <source>
        <strain evidence="1">CCMP3107</strain>
    </source>
</reference>
<gene>
    <name evidence="1" type="ORF">HAKA00212_LOCUS17107</name>
</gene>
<proteinExistence type="predicted"/>
<dbReference type="SUPFAM" id="SSF54928">
    <property type="entry name" value="RNA-binding domain, RBD"/>
    <property type="match status" value="1"/>
</dbReference>
<accession>A0A7S4DAT7</accession>
<protein>
    <recommendedName>
        <fullName evidence="2">RRM domain-containing protein</fullName>
    </recommendedName>
</protein>
<evidence type="ECO:0000313" key="1">
    <source>
        <dbReference type="EMBL" id="CAE0638325.1"/>
    </source>
</evidence>
<dbReference type="EMBL" id="HBIU01037247">
    <property type="protein sequence ID" value="CAE0638325.1"/>
    <property type="molecule type" value="Transcribed_RNA"/>
</dbReference>